<dbReference type="Proteomes" id="UP000596427">
    <property type="component" value="Chromosome"/>
</dbReference>
<dbReference type="RefSeq" id="WP_203195230.1">
    <property type="nucleotide sequence ID" value="NZ_CP063362.1"/>
</dbReference>
<evidence type="ECO:0000313" key="2">
    <source>
        <dbReference type="EMBL" id="QRG08317.1"/>
    </source>
</evidence>
<dbReference type="InterPro" id="IPR028994">
    <property type="entry name" value="Integrin_alpha_N"/>
</dbReference>
<proteinExistence type="predicted"/>
<keyword evidence="3" id="KW-1185">Reference proteome</keyword>
<dbReference type="EMBL" id="CP063362">
    <property type="protein sequence ID" value="QRG08317.1"/>
    <property type="molecule type" value="Genomic_DNA"/>
</dbReference>
<evidence type="ECO:0008006" key="4">
    <source>
        <dbReference type="Google" id="ProtNLM"/>
    </source>
</evidence>
<evidence type="ECO:0000256" key="1">
    <source>
        <dbReference type="SAM" id="SignalP"/>
    </source>
</evidence>
<dbReference type="SUPFAM" id="SSF69318">
    <property type="entry name" value="Integrin alpha N-terminal domain"/>
    <property type="match status" value="1"/>
</dbReference>
<reference evidence="2 3" key="1">
    <citation type="submission" date="2020-10" db="EMBL/GenBank/DDBJ databases">
        <title>Degradation of 1,4-Dioxane by Xanthobacter sp. YN2, via a Novel Group-2 Soluble Di-Iron Monooxygenase.</title>
        <authorList>
            <person name="Ma F."/>
            <person name="Wang Y."/>
            <person name="Yang J."/>
            <person name="Guo H."/>
            <person name="Su D."/>
            <person name="Yu L."/>
        </authorList>
    </citation>
    <scope>NUCLEOTIDE SEQUENCE [LARGE SCALE GENOMIC DNA]</scope>
    <source>
        <strain evidence="2 3">YN2</strain>
    </source>
</reference>
<dbReference type="AlphaFoldDB" id="A0A974SKB8"/>
<dbReference type="KEGG" id="xdi:EZH22_08455"/>
<organism evidence="2 3">
    <name type="scientific">Xanthobacter dioxanivorans</name>
    <dbReference type="NCBI Taxonomy" id="2528964"/>
    <lineage>
        <taxon>Bacteria</taxon>
        <taxon>Pseudomonadati</taxon>
        <taxon>Pseudomonadota</taxon>
        <taxon>Alphaproteobacteria</taxon>
        <taxon>Hyphomicrobiales</taxon>
        <taxon>Xanthobacteraceae</taxon>
        <taxon>Xanthobacter</taxon>
    </lineage>
</organism>
<gene>
    <name evidence="2" type="ORF">EZH22_08455</name>
</gene>
<feature type="chain" id="PRO_5037424050" description="VCBS repeat-containing protein" evidence="1">
    <location>
        <begin position="22"/>
        <end position="164"/>
    </location>
</feature>
<keyword evidence="1" id="KW-0732">Signal</keyword>
<feature type="signal peptide" evidence="1">
    <location>
        <begin position="1"/>
        <end position="21"/>
    </location>
</feature>
<protein>
    <recommendedName>
        <fullName evidence="4">VCBS repeat-containing protein</fullName>
    </recommendedName>
</protein>
<sequence length="164" mass="16818">MRTALLLGLLGLLVLPGPVAAGDADIPQARARAATGGGTIAEATLAGPADRTGHVVPGAPAEASRLVVRMHDGRVLDFSLPGGEMFEDLAPRIADLDGDGVADLAIPSFDRRRLRFLSFRGGVHEISSPPLPTAAVTDFGLFTMNGKPAVEVGLADGAHARLAP</sequence>
<name>A0A974SKB8_9HYPH</name>
<evidence type="ECO:0000313" key="3">
    <source>
        <dbReference type="Proteomes" id="UP000596427"/>
    </source>
</evidence>
<accession>A0A974SKB8</accession>